<comment type="caution">
    <text evidence="12">The sequence shown here is derived from an EMBL/GenBank/DDBJ whole genome shotgun (WGS) entry which is preliminary data.</text>
</comment>
<keyword evidence="6" id="KW-0378">Hydrolase</keyword>
<evidence type="ECO:0000256" key="11">
    <source>
        <dbReference type="ARBA" id="ARBA00093666"/>
    </source>
</evidence>
<keyword evidence="7" id="KW-0862">Zinc</keyword>
<keyword evidence="3" id="KW-0645">Protease</keyword>
<evidence type="ECO:0000256" key="8">
    <source>
        <dbReference type="ARBA" id="ARBA00023049"/>
    </source>
</evidence>
<keyword evidence="13" id="KW-1185">Reference proteome</keyword>
<dbReference type="AlphaFoldDB" id="A0A4Q7DIN2"/>
<dbReference type="Pfam" id="PF05951">
    <property type="entry name" value="Peptidase_M15_2"/>
    <property type="match status" value="1"/>
</dbReference>
<protein>
    <recommendedName>
        <fullName evidence="11">Murein endopeptidase K</fullName>
    </recommendedName>
</protein>
<accession>A0A4Q7DIN2</accession>
<dbReference type="SUPFAM" id="SSF55166">
    <property type="entry name" value="Hedgehog/DD-peptidase"/>
    <property type="match status" value="1"/>
</dbReference>
<dbReference type="InterPro" id="IPR010275">
    <property type="entry name" value="MepK"/>
</dbReference>
<comment type="cofactor">
    <cofactor evidence="1">
        <name>Zn(2+)</name>
        <dbReference type="ChEBI" id="CHEBI:29105"/>
    </cofactor>
</comment>
<keyword evidence="5" id="KW-0732">Signal</keyword>
<evidence type="ECO:0000256" key="4">
    <source>
        <dbReference type="ARBA" id="ARBA00022723"/>
    </source>
</evidence>
<proteinExistence type="inferred from homology"/>
<keyword evidence="4" id="KW-0479">Metal-binding</keyword>
<dbReference type="InterPro" id="IPR009045">
    <property type="entry name" value="Zn_M74/Hedgehog-like"/>
</dbReference>
<sequence length="230" mass="25728">MCNSLGYINTFFDLTVMVISLSRRQFLGTVFKAGVFVSLPSGLLVRDQKPIEMLSTVVEAAKVEQPTASQKVKKTVLRPLKKVVSFYNNHTGEFLKNCTFWADNKFCSQALSAINRLCRDHRTGLIKPIDPQLLLYLNKILEKVDTTKIVNIVSGYRSVASNQHLCEQSQGVARNSYHTKGQAMDFYIHGISTRTLFKAALSLKKGGTGGYSQFVHIDTGQVRRWGFSNA</sequence>
<evidence type="ECO:0000256" key="2">
    <source>
        <dbReference type="ARBA" id="ARBA00004776"/>
    </source>
</evidence>
<comment type="similarity">
    <text evidence="10">Belongs to the peptidase M15 family.</text>
</comment>
<evidence type="ECO:0000256" key="9">
    <source>
        <dbReference type="ARBA" id="ARBA00023316"/>
    </source>
</evidence>
<dbReference type="OrthoDB" id="9782994at2"/>
<dbReference type="GO" id="GO:0046872">
    <property type="term" value="F:metal ion binding"/>
    <property type="evidence" value="ECO:0007669"/>
    <property type="project" value="UniProtKB-KW"/>
</dbReference>
<evidence type="ECO:0000256" key="7">
    <source>
        <dbReference type="ARBA" id="ARBA00022833"/>
    </source>
</evidence>
<dbReference type="GO" id="GO:0006508">
    <property type="term" value="P:proteolysis"/>
    <property type="evidence" value="ECO:0007669"/>
    <property type="project" value="UniProtKB-KW"/>
</dbReference>
<evidence type="ECO:0000256" key="10">
    <source>
        <dbReference type="ARBA" id="ARBA00093448"/>
    </source>
</evidence>
<dbReference type="Gene3D" id="3.30.1380.10">
    <property type="match status" value="1"/>
</dbReference>
<evidence type="ECO:0000256" key="5">
    <source>
        <dbReference type="ARBA" id="ARBA00022729"/>
    </source>
</evidence>
<name>A0A4Q7DIN2_9PROT</name>
<evidence type="ECO:0000313" key="12">
    <source>
        <dbReference type="EMBL" id="RZI46592.1"/>
    </source>
</evidence>
<dbReference type="PANTHER" id="PTHR37425">
    <property type="match status" value="1"/>
</dbReference>
<organism evidence="12 13">
    <name type="scientific">Candidatus Finniella inopinata</name>
    <dbReference type="NCBI Taxonomy" id="1696036"/>
    <lineage>
        <taxon>Bacteria</taxon>
        <taxon>Pseudomonadati</taxon>
        <taxon>Pseudomonadota</taxon>
        <taxon>Alphaproteobacteria</taxon>
        <taxon>Holosporales</taxon>
        <taxon>Candidatus Paracaedibacteraceae</taxon>
        <taxon>Candidatus Finniella</taxon>
    </lineage>
</organism>
<dbReference type="RefSeq" id="WP_130153691.1">
    <property type="nucleotide sequence ID" value="NZ_SCFB01000004.1"/>
</dbReference>
<evidence type="ECO:0000256" key="1">
    <source>
        <dbReference type="ARBA" id="ARBA00001947"/>
    </source>
</evidence>
<keyword evidence="8" id="KW-0482">Metalloprotease</keyword>
<evidence type="ECO:0000256" key="6">
    <source>
        <dbReference type="ARBA" id="ARBA00022801"/>
    </source>
</evidence>
<dbReference type="Proteomes" id="UP000293550">
    <property type="component" value="Unassembled WGS sequence"/>
</dbReference>
<dbReference type="GO" id="GO:0071555">
    <property type="term" value="P:cell wall organization"/>
    <property type="evidence" value="ECO:0007669"/>
    <property type="project" value="UniProtKB-KW"/>
</dbReference>
<reference evidence="12 13" key="1">
    <citation type="submission" date="2018-10" db="EMBL/GenBank/DDBJ databases">
        <title>An updated phylogeny of the Alphaproteobacteria reveals that the parasitic Rickettsiales and Holosporales have independent origins.</title>
        <authorList>
            <person name="Munoz-Gomez S.A."/>
            <person name="Hess S."/>
            <person name="Burger G."/>
            <person name="Lang B.F."/>
            <person name="Susko E."/>
            <person name="Slamovits C.H."/>
            <person name="Roger A.J."/>
        </authorList>
    </citation>
    <scope>NUCLEOTIDE SEQUENCE [LARGE SCALE GENOMIC DNA]</scope>
    <source>
        <strain evidence="12">HOLO01</strain>
    </source>
</reference>
<dbReference type="PANTHER" id="PTHR37425:SF1">
    <property type="entry name" value="OUTER MEMBRANE PROTEIN"/>
    <property type="match status" value="1"/>
</dbReference>
<comment type="pathway">
    <text evidence="2">Cell wall biogenesis; cell wall polysaccharide biosynthesis.</text>
</comment>
<keyword evidence="9" id="KW-0961">Cell wall biogenesis/degradation</keyword>
<evidence type="ECO:0000313" key="13">
    <source>
        <dbReference type="Proteomes" id="UP000293550"/>
    </source>
</evidence>
<gene>
    <name evidence="12" type="ORF">EQU50_03120</name>
</gene>
<evidence type="ECO:0000256" key="3">
    <source>
        <dbReference type="ARBA" id="ARBA00022670"/>
    </source>
</evidence>
<dbReference type="EMBL" id="SCFB01000004">
    <property type="protein sequence ID" value="RZI46592.1"/>
    <property type="molecule type" value="Genomic_DNA"/>
</dbReference>
<dbReference type="GO" id="GO:0008237">
    <property type="term" value="F:metallopeptidase activity"/>
    <property type="evidence" value="ECO:0007669"/>
    <property type="project" value="UniProtKB-KW"/>
</dbReference>